<evidence type="ECO:0000313" key="3">
    <source>
        <dbReference type="EMBL" id="KAF9504724.1"/>
    </source>
</evidence>
<dbReference type="AlphaFoldDB" id="A0A9P6AFD1"/>
<dbReference type="EMBL" id="MU129200">
    <property type="protein sequence ID" value="KAF9504724.1"/>
    <property type="molecule type" value="Genomic_DNA"/>
</dbReference>
<dbReference type="InterPro" id="IPR006600">
    <property type="entry name" value="HTH_CenpB_DNA-bd_dom"/>
</dbReference>
<dbReference type="GO" id="GO:0003677">
    <property type="term" value="F:DNA binding"/>
    <property type="evidence" value="ECO:0007669"/>
    <property type="project" value="UniProtKB-KW"/>
</dbReference>
<protein>
    <recommendedName>
        <fullName evidence="2">HTH CENPB-type domain-containing protein</fullName>
    </recommendedName>
</protein>
<proteinExistence type="predicted"/>
<reference evidence="3" key="1">
    <citation type="journal article" date="2020" name="Nat. Commun.">
        <title>Large-scale genome sequencing of mycorrhizal fungi provides insights into the early evolution of symbiotic traits.</title>
        <authorList>
            <person name="Miyauchi S."/>
            <person name="Kiss E."/>
            <person name="Kuo A."/>
            <person name="Drula E."/>
            <person name="Kohler A."/>
            <person name="Sanchez-Garcia M."/>
            <person name="Morin E."/>
            <person name="Andreopoulos B."/>
            <person name="Barry K.W."/>
            <person name="Bonito G."/>
            <person name="Buee M."/>
            <person name="Carver A."/>
            <person name="Chen C."/>
            <person name="Cichocki N."/>
            <person name="Clum A."/>
            <person name="Culley D."/>
            <person name="Crous P.W."/>
            <person name="Fauchery L."/>
            <person name="Girlanda M."/>
            <person name="Hayes R.D."/>
            <person name="Keri Z."/>
            <person name="LaButti K."/>
            <person name="Lipzen A."/>
            <person name="Lombard V."/>
            <person name="Magnuson J."/>
            <person name="Maillard F."/>
            <person name="Murat C."/>
            <person name="Nolan M."/>
            <person name="Ohm R.A."/>
            <person name="Pangilinan J."/>
            <person name="Pereira M.F."/>
            <person name="Perotto S."/>
            <person name="Peter M."/>
            <person name="Pfister S."/>
            <person name="Riley R."/>
            <person name="Sitrit Y."/>
            <person name="Stielow J.B."/>
            <person name="Szollosi G."/>
            <person name="Zifcakova L."/>
            <person name="Stursova M."/>
            <person name="Spatafora J.W."/>
            <person name="Tedersoo L."/>
            <person name="Vaario L.M."/>
            <person name="Yamada A."/>
            <person name="Yan M."/>
            <person name="Wang P."/>
            <person name="Xu J."/>
            <person name="Bruns T."/>
            <person name="Baldrian P."/>
            <person name="Vilgalys R."/>
            <person name="Dunand C."/>
            <person name="Henrissat B."/>
            <person name="Grigoriev I.V."/>
            <person name="Hibbett D."/>
            <person name="Nagy L.G."/>
            <person name="Martin F.M."/>
        </authorList>
    </citation>
    <scope>NUCLEOTIDE SEQUENCE</scope>
    <source>
        <strain evidence="3">UP504</strain>
    </source>
</reference>
<dbReference type="Pfam" id="PF03221">
    <property type="entry name" value="HTH_Tnp_Tc5"/>
    <property type="match status" value="1"/>
</dbReference>
<dbReference type="PROSITE" id="PS51253">
    <property type="entry name" value="HTH_CENPB"/>
    <property type="match status" value="1"/>
</dbReference>
<evidence type="ECO:0000259" key="2">
    <source>
        <dbReference type="PROSITE" id="PS51253"/>
    </source>
</evidence>
<dbReference type="Proteomes" id="UP000886523">
    <property type="component" value="Unassembled WGS sequence"/>
</dbReference>
<gene>
    <name evidence="3" type="ORF">BS47DRAFT_1354827</name>
</gene>
<sequence>MVGQPESIARKEVKASIACNQEKKDLLEAYKAEVEKASLAGTPKPSIRAFTQKHGKGYLYSTITRLYNGGTTQCDSNAQNKAHLTELQEELLCEFIMSMADRGFPLTHELMEKYALKMIHINKHHITQLGKRWLDRFLTQHGDRISMKWGASLDTVRANAVNPTTITGWFTLASMRQVSPLAKVSHC</sequence>
<organism evidence="3 4">
    <name type="scientific">Hydnum rufescens UP504</name>
    <dbReference type="NCBI Taxonomy" id="1448309"/>
    <lineage>
        <taxon>Eukaryota</taxon>
        <taxon>Fungi</taxon>
        <taxon>Dikarya</taxon>
        <taxon>Basidiomycota</taxon>
        <taxon>Agaricomycotina</taxon>
        <taxon>Agaricomycetes</taxon>
        <taxon>Cantharellales</taxon>
        <taxon>Hydnaceae</taxon>
        <taxon>Hydnum</taxon>
    </lineage>
</organism>
<accession>A0A9P6AFD1</accession>
<name>A0A9P6AFD1_9AGAM</name>
<dbReference type="OrthoDB" id="2668963at2759"/>
<feature type="domain" description="HTH CENPB-type" evidence="2">
    <location>
        <begin position="76"/>
        <end position="147"/>
    </location>
</feature>
<evidence type="ECO:0000256" key="1">
    <source>
        <dbReference type="ARBA" id="ARBA00023125"/>
    </source>
</evidence>
<evidence type="ECO:0000313" key="4">
    <source>
        <dbReference type="Proteomes" id="UP000886523"/>
    </source>
</evidence>
<comment type="caution">
    <text evidence="3">The sequence shown here is derived from an EMBL/GenBank/DDBJ whole genome shotgun (WGS) entry which is preliminary data.</text>
</comment>
<keyword evidence="4" id="KW-1185">Reference proteome</keyword>
<keyword evidence="1" id="KW-0238">DNA-binding</keyword>
<feature type="non-terminal residue" evidence="3">
    <location>
        <position position="187"/>
    </location>
</feature>